<dbReference type="AlphaFoldDB" id="A0A382N9K5"/>
<gene>
    <name evidence="1" type="ORF">METZ01_LOCUS310703</name>
</gene>
<reference evidence="1" key="1">
    <citation type="submission" date="2018-05" db="EMBL/GenBank/DDBJ databases">
        <authorList>
            <person name="Lanie J.A."/>
            <person name="Ng W.-L."/>
            <person name="Kazmierczak K.M."/>
            <person name="Andrzejewski T.M."/>
            <person name="Davidsen T.M."/>
            <person name="Wayne K.J."/>
            <person name="Tettelin H."/>
            <person name="Glass J.I."/>
            <person name="Rusch D."/>
            <person name="Podicherti R."/>
            <person name="Tsui H.-C.T."/>
            <person name="Winkler M.E."/>
        </authorList>
    </citation>
    <scope>NUCLEOTIDE SEQUENCE</scope>
</reference>
<proteinExistence type="predicted"/>
<protein>
    <submittedName>
        <fullName evidence="1">Uncharacterized protein</fullName>
    </submittedName>
</protein>
<feature type="non-terminal residue" evidence="1">
    <location>
        <position position="1"/>
    </location>
</feature>
<organism evidence="1">
    <name type="scientific">marine metagenome</name>
    <dbReference type="NCBI Taxonomy" id="408172"/>
    <lineage>
        <taxon>unclassified sequences</taxon>
        <taxon>metagenomes</taxon>
        <taxon>ecological metagenomes</taxon>
    </lineage>
</organism>
<accession>A0A382N9K5</accession>
<evidence type="ECO:0000313" key="1">
    <source>
        <dbReference type="EMBL" id="SVC57849.1"/>
    </source>
</evidence>
<name>A0A382N9K5_9ZZZZ</name>
<sequence length="49" mass="5416">HWRGLVVSQIWGLKGMLGGYAGFPGQAGGRDRWVRTIDIDENDTDKKSA</sequence>
<dbReference type="EMBL" id="UINC01098948">
    <property type="protein sequence ID" value="SVC57849.1"/>
    <property type="molecule type" value="Genomic_DNA"/>
</dbReference>